<feature type="compositionally biased region" description="Basic and acidic residues" evidence="8">
    <location>
        <begin position="417"/>
        <end position="427"/>
    </location>
</feature>
<feature type="region of interest" description="Disordered" evidence="8">
    <location>
        <begin position="417"/>
        <end position="485"/>
    </location>
</feature>
<dbReference type="SUPFAM" id="SSF52540">
    <property type="entry name" value="P-loop containing nucleoside triphosphate hydrolases"/>
    <property type="match status" value="1"/>
</dbReference>
<dbReference type="GO" id="GO:0005634">
    <property type="term" value="C:nucleus"/>
    <property type="evidence" value="ECO:0007669"/>
    <property type="project" value="UniProtKB-SubCell"/>
</dbReference>
<dbReference type="AlphaFoldDB" id="A0AAV1I8K9"/>
<keyword evidence="2" id="KW-0132">Cell division</keyword>
<dbReference type="Pfam" id="PF06470">
    <property type="entry name" value="SMC_hinge"/>
    <property type="match status" value="1"/>
</dbReference>
<evidence type="ECO:0000256" key="3">
    <source>
        <dbReference type="ARBA" id="ARBA00022776"/>
    </source>
</evidence>
<dbReference type="GO" id="GO:0003677">
    <property type="term" value="F:DNA binding"/>
    <property type="evidence" value="ECO:0007669"/>
    <property type="project" value="TreeGrafter"/>
</dbReference>
<accession>A0AAV1I8K9</accession>
<dbReference type="InterPro" id="IPR027417">
    <property type="entry name" value="P-loop_NTPase"/>
</dbReference>
<feature type="coiled-coil region" evidence="7">
    <location>
        <begin position="206"/>
        <end position="233"/>
    </location>
</feature>
<evidence type="ECO:0000313" key="11">
    <source>
        <dbReference type="EMBL" id="CAK0781349.1"/>
    </source>
</evidence>
<dbReference type="Gene3D" id="3.40.50.300">
    <property type="entry name" value="P-loop containing nucleotide triphosphate hydrolases"/>
    <property type="match status" value="1"/>
</dbReference>
<keyword evidence="12" id="KW-1185">Reference proteome</keyword>
<reference evidence="11 12" key="1">
    <citation type="submission" date="2023-10" db="EMBL/GenBank/DDBJ databases">
        <authorList>
            <person name="Maclean D."/>
            <person name="Macfadyen A."/>
        </authorList>
    </citation>
    <scope>NUCLEOTIDE SEQUENCE [LARGE SCALE GENOMIC DNA]</scope>
</reference>
<feature type="domain" description="SMC hinge" evidence="10">
    <location>
        <begin position="11"/>
        <end position="127"/>
    </location>
</feature>
<evidence type="ECO:0000256" key="5">
    <source>
        <dbReference type="ARBA" id="ARBA00023242"/>
    </source>
</evidence>
<keyword evidence="4 7" id="KW-0175">Coiled coil</keyword>
<organism evidence="11 12">
    <name type="scientific">Coccomyxa viridis</name>
    <dbReference type="NCBI Taxonomy" id="1274662"/>
    <lineage>
        <taxon>Eukaryota</taxon>
        <taxon>Viridiplantae</taxon>
        <taxon>Chlorophyta</taxon>
        <taxon>core chlorophytes</taxon>
        <taxon>Trebouxiophyceae</taxon>
        <taxon>Trebouxiophyceae incertae sedis</taxon>
        <taxon>Coccomyxaceae</taxon>
        <taxon>Coccomyxa</taxon>
    </lineage>
</organism>
<evidence type="ECO:0000259" key="10">
    <source>
        <dbReference type="Pfam" id="PF06470"/>
    </source>
</evidence>
<feature type="coiled-coil region" evidence="7">
    <location>
        <begin position="505"/>
        <end position="568"/>
    </location>
</feature>
<name>A0AAV1I8K9_9CHLO</name>
<dbReference type="Pfam" id="PF02463">
    <property type="entry name" value="SMC_N"/>
    <property type="match status" value="1"/>
</dbReference>
<evidence type="ECO:0008006" key="13">
    <source>
        <dbReference type="Google" id="ProtNLM"/>
    </source>
</evidence>
<feature type="compositionally biased region" description="Polar residues" evidence="8">
    <location>
        <begin position="428"/>
        <end position="448"/>
    </location>
</feature>
<comment type="subcellular location">
    <subcellularLocation>
        <location evidence="1">Nucleus</location>
    </subcellularLocation>
</comment>
<feature type="region of interest" description="Disordered" evidence="8">
    <location>
        <begin position="377"/>
        <end position="396"/>
    </location>
</feature>
<evidence type="ECO:0000256" key="6">
    <source>
        <dbReference type="ARBA" id="ARBA00023306"/>
    </source>
</evidence>
<feature type="domain" description="RecF/RecN/SMC N-terminal" evidence="9">
    <location>
        <begin position="349"/>
        <end position="707"/>
    </location>
</feature>
<proteinExistence type="predicted"/>
<evidence type="ECO:0000313" key="12">
    <source>
        <dbReference type="Proteomes" id="UP001314263"/>
    </source>
</evidence>
<dbReference type="PANTHER" id="PTHR18937">
    <property type="entry name" value="STRUCTURAL MAINTENANCE OF CHROMOSOMES SMC FAMILY MEMBER"/>
    <property type="match status" value="1"/>
</dbReference>
<dbReference type="InterPro" id="IPR036277">
    <property type="entry name" value="SMC_hinge_sf"/>
</dbReference>
<keyword evidence="3" id="KW-0498">Mitosis</keyword>
<dbReference type="GO" id="GO:0051301">
    <property type="term" value="P:cell division"/>
    <property type="evidence" value="ECO:0007669"/>
    <property type="project" value="UniProtKB-KW"/>
</dbReference>
<feature type="coiled-coil region" evidence="7">
    <location>
        <begin position="308"/>
        <end position="356"/>
    </location>
</feature>
<evidence type="ECO:0000256" key="4">
    <source>
        <dbReference type="ARBA" id="ARBA00023054"/>
    </source>
</evidence>
<dbReference type="SUPFAM" id="SSF75553">
    <property type="entry name" value="Smc hinge domain"/>
    <property type="match status" value="1"/>
</dbReference>
<evidence type="ECO:0000259" key="9">
    <source>
        <dbReference type="Pfam" id="PF02463"/>
    </source>
</evidence>
<keyword evidence="5" id="KW-0539">Nucleus</keyword>
<dbReference type="InterPro" id="IPR010935">
    <property type="entry name" value="SMC_hinge"/>
</dbReference>
<keyword evidence="6" id="KW-0131">Cell cycle</keyword>
<gene>
    <name evidence="11" type="ORF">CVIRNUC_005351</name>
</gene>
<evidence type="ECO:0000256" key="1">
    <source>
        <dbReference type="ARBA" id="ARBA00004123"/>
    </source>
</evidence>
<comment type="caution">
    <text evidence="11">The sequence shown here is derived from an EMBL/GenBank/DDBJ whole genome shotgun (WGS) entry which is preliminary data.</text>
</comment>
<dbReference type="InterPro" id="IPR003395">
    <property type="entry name" value="RecF/RecN/SMC_N"/>
</dbReference>
<evidence type="ECO:0000256" key="2">
    <source>
        <dbReference type="ARBA" id="ARBA00022618"/>
    </source>
</evidence>
<evidence type="ECO:0000256" key="7">
    <source>
        <dbReference type="SAM" id="Coils"/>
    </source>
</evidence>
<dbReference type="EMBL" id="CAUYUE010000006">
    <property type="protein sequence ID" value="CAK0781349.1"/>
    <property type="molecule type" value="Genomic_DNA"/>
</dbReference>
<sequence>MGRTGKLPGAFFGRVCNIAQVVGMDSAAAANAVAKEAINLATTFVVEDRACAEQVLKYLGCQRVGVATCLIAEELPATNKRSSGASEGPQALKDVVCFGDNTMLRGVRRKLFGGWRVVETRSDAIALISSAMRRKQPVGNIVTRQGELFKGDGEVVSSASLTGAMARYELSAQPKPVFTPVTAEAGRSEADTQAMKHALTEASQLESILSQKVKEAAEGIKSLEEELAAEHAAAGALSSDDPPQARQAIKDSIRRESAALQKLGSQLASLQAAQIKDELQLQACKEACRKAEKAYSAARIDTQGGHDFVQAQQRLQACKDQRLQVEAQRKRAEQELKRAQTHKAAMLKALADLQSKSKREDRLSELLTQQKLLKEQLSGADRRSQRSKKARAAAARNLKAAEQTLLETERKLSEAYKQRAEKQKESEAIQSRLSASQDSLQEVQSALQKHSGEEPTAATDHDADTTLASPTPPPTMLSRAKRRRMPIMSSDLDGEGDASGKAMQLEALQETLQAEEKWLQDLQGRVDLNIKAEDITLAEEVLQKESMLADVHEELVRLDAEVSALEEQRYRRFAAAVKETNVHLSAIFCRLSGQRGDAYCSHADDVKLAFAQGLDFHVRPDNRSWRPFPALSGGQQALATLALSFALQAAYPSPLYFFDEIDCALDSSTAARVADYIRSQTQSQYIVVSHKPQVYEKAQCLIGVYTCNGSSDAVVLRCEH</sequence>
<dbReference type="PANTHER" id="PTHR18937:SF12">
    <property type="entry name" value="STRUCTURAL MAINTENANCE OF CHROMOSOMES PROTEIN"/>
    <property type="match status" value="1"/>
</dbReference>
<dbReference type="GO" id="GO:0007062">
    <property type="term" value="P:sister chromatid cohesion"/>
    <property type="evidence" value="ECO:0007669"/>
    <property type="project" value="TreeGrafter"/>
</dbReference>
<dbReference type="GO" id="GO:0008278">
    <property type="term" value="C:cohesin complex"/>
    <property type="evidence" value="ECO:0007669"/>
    <property type="project" value="TreeGrafter"/>
</dbReference>
<protein>
    <recommendedName>
        <fullName evidence="13">Structural maintenance of chromosomes protein</fullName>
    </recommendedName>
</protein>
<dbReference type="Proteomes" id="UP001314263">
    <property type="component" value="Unassembled WGS sequence"/>
</dbReference>
<dbReference type="GO" id="GO:0005524">
    <property type="term" value="F:ATP binding"/>
    <property type="evidence" value="ECO:0007669"/>
    <property type="project" value="InterPro"/>
</dbReference>
<evidence type="ECO:0000256" key="8">
    <source>
        <dbReference type="SAM" id="MobiDB-lite"/>
    </source>
</evidence>